<evidence type="ECO:0000313" key="12">
    <source>
        <dbReference type="EMBL" id="CDG41287.1"/>
    </source>
</evidence>
<reference evidence="12 13" key="2">
    <citation type="journal article" date="2014" name="PLoS ONE">
        <title>Evolution of mitochondria reconstructed from the energy metabolism of living bacteria.</title>
        <authorList>
            <person name="Degli Esposti M."/>
            <person name="Chouaia B."/>
            <person name="Comandatore F."/>
            <person name="Crotti E."/>
            <person name="Sassera D."/>
            <person name="Lievens P.M."/>
            <person name="Daffonchio D."/>
            <person name="Bandi C."/>
        </authorList>
    </citation>
    <scope>NUCLEOTIDE SEQUENCE [LARGE SCALE GENOMIC DNA]</scope>
    <source>
        <strain evidence="12 13">SF2.1</strain>
    </source>
</reference>
<evidence type="ECO:0000256" key="4">
    <source>
        <dbReference type="ARBA" id="ARBA00013558"/>
    </source>
</evidence>
<name>A0A060QMC5_9PROT</name>
<protein>
    <recommendedName>
        <fullName evidence="4">Cysteine desulfurase</fullName>
    </recommendedName>
</protein>
<accession>A0A060QMC5</accession>
<feature type="domain" description="Aminotransferase class V" evidence="11">
    <location>
        <begin position="3"/>
        <end position="354"/>
    </location>
</feature>
<evidence type="ECO:0000256" key="7">
    <source>
        <dbReference type="ARBA" id="ARBA00022898"/>
    </source>
</evidence>
<dbReference type="GO" id="GO:0031071">
    <property type="term" value="F:cysteine desulfurase activity"/>
    <property type="evidence" value="ECO:0007669"/>
    <property type="project" value="UniProtKB-EC"/>
</dbReference>
<dbReference type="RefSeq" id="WP_023979599.1">
    <property type="nucleotide sequence ID" value="NZ_CBLX010000027.1"/>
</dbReference>
<keyword evidence="9" id="KW-0411">Iron-sulfur</keyword>
<dbReference type="GO" id="GO:0046872">
    <property type="term" value="F:metal ion binding"/>
    <property type="evidence" value="ECO:0007669"/>
    <property type="project" value="UniProtKB-KW"/>
</dbReference>
<dbReference type="EMBL" id="CBLX010000027">
    <property type="protein sequence ID" value="CDG41287.1"/>
    <property type="molecule type" value="Genomic_DNA"/>
</dbReference>
<evidence type="ECO:0000259" key="11">
    <source>
        <dbReference type="Pfam" id="PF00266"/>
    </source>
</evidence>
<dbReference type="Gene3D" id="1.10.260.50">
    <property type="match status" value="1"/>
</dbReference>
<dbReference type="InterPro" id="IPR015421">
    <property type="entry name" value="PyrdxlP-dep_Trfase_major"/>
</dbReference>
<evidence type="ECO:0000256" key="3">
    <source>
        <dbReference type="ARBA" id="ARBA00006490"/>
    </source>
</evidence>
<dbReference type="InterPro" id="IPR000192">
    <property type="entry name" value="Aminotrans_V_dom"/>
</dbReference>
<dbReference type="InterPro" id="IPR016454">
    <property type="entry name" value="Cysteine_dSase"/>
</dbReference>
<dbReference type="InterPro" id="IPR015422">
    <property type="entry name" value="PyrdxlP-dep_Trfase_small"/>
</dbReference>
<evidence type="ECO:0000256" key="6">
    <source>
        <dbReference type="ARBA" id="ARBA00022723"/>
    </source>
</evidence>
<evidence type="ECO:0000256" key="8">
    <source>
        <dbReference type="ARBA" id="ARBA00023004"/>
    </source>
</evidence>
<dbReference type="eggNOG" id="COG1104">
    <property type="taxonomic scope" value="Bacteria"/>
</dbReference>
<sequence length="370" mass="38540">MTVYLDANATDVLRDEARLAMLEALSLKGNPSSVHGPGRAARRVLEEARDRMGRYCGVGPEQVVFTSGGTEANMLAIHALTQGDGLPGGTTRRLLIGATEHDAVRMARPDAVILPVLADGTLCLDALEKVLADGAPALVCCMAANNETGIIHPTQEIAALCARYGALLHVDAVQVAGRMALPLGSVTTLALSGHKAGGIMGAGALILGAEGHITPLIRGGGQERGRRGGTPPLPAILGMMAALEASRQQDWREIARLRDKVDEAALACGARVTGDRKAPRLPNTTSLILWGVPAQTQLMMLDLQGFAVSTGSACSSGKVSASHVLQAMGLGEAAANAIRVSLPWNITEEQIDRFIEAYTSMALRLGAKAA</sequence>
<dbReference type="PANTHER" id="PTHR11601">
    <property type="entry name" value="CYSTEINE DESULFURYLASE FAMILY MEMBER"/>
    <property type="match status" value="1"/>
</dbReference>
<dbReference type="GO" id="GO:0051536">
    <property type="term" value="F:iron-sulfur cluster binding"/>
    <property type="evidence" value="ECO:0007669"/>
    <property type="project" value="UniProtKB-KW"/>
</dbReference>
<evidence type="ECO:0000256" key="5">
    <source>
        <dbReference type="ARBA" id="ARBA00022679"/>
    </source>
</evidence>
<evidence type="ECO:0000256" key="2">
    <source>
        <dbReference type="ARBA" id="ARBA00003120"/>
    </source>
</evidence>
<keyword evidence="7" id="KW-0663">Pyridoxal phosphate</keyword>
<comment type="similarity">
    <text evidence="3">Belongs to the class-V pyridoxal-phosphate-dependent aminotransferase family. NifS/IscS subfamily.</text>
</comment>
<dbReference type="Pfam" id="PF00266">
    <property type="entry name" value="Aminotran_5"/>
    <property type="match status" value="1"/>
</dbReference>
<gene>
    <name evidence="12" type="ORF">ASAP_3242</name>
</gene>
<comment type="caution">
    <text evidence="12">The sequence shown here is derived from an EMBL/GenBank/DDBJ whole genome shotgun (WGS) entry which is preliminary data.</text>
</comment>
<keyword evidence="5 12" id="KW-0808">Transferase</keyword>
<dbReference type="Gene3D" id="3.40.640.10">
    <property type="entry name" value="Type I PLP-dependent aspartate aminotransferase-like (Major domain)"/>
    <property type="match status" value="1"/>
</dbReference>
<dbReference type="SUPFAM" id="SSF53383">
    <property type="entry name" value="PLP-dependent transferases"/>
    <property type="match status" value="1"/>
</dbReference>
<evidence type="ECO:0000256" key="10">
    <source>
        <dbReference type="ARBA" id="ARBA00050776"/>
    </source>
</evidence>
<keyword evidence="8" id="KW-0408">Iron</keyword>
<comment type="cofactor">
    <cofactor evidence="1">
        <name>pyridoxal 5'-phosphate</name>
        <dbReference type="ChEBI" id="CHEBI:597326"/>
    </cofactor>
</comment>
<comment type="catalytic activity">
    <reaction evidence="10">
        <text>(sulfur carrier)-H + L-cysteine = (sulfur carrier)-SH + L-alanine</text>
        <dbReference type="Rhea" id="RHEA:43892"/>
        <dbReference type="Rhea" id="RHEA-COMP:14737"/>
        <dbReference type="Rhea" id="RHEA-COMP:14739"/>
        <dbReference type="ChEBI" id="CHEBI:29917"/>
        <dbReference type="ChEBI" id="CHEBI:35235"/>
        <dbReference type="ChEBI" id="CHEBI:57972"/>
        <dbReference type="ChEBI" id="CHEBI:64428"/>
        <dbReference type="EC" id="2.8.1.7"/>
    </reaction>
</comment>
<dbReference type="Gene3D" id="3.90.1150.10">
    <property type="entry name" value="Aspartate Aminotransferase, domain 1"/>
    <property type="match status" value="1"/>
</dbReference>
<dbReference type="InterPro" id="IPR015424">
    <property type="entry name" value="PyrdxlP-dep_Trfase"/>
</dbReference>
<dbReference type="PIRSF" id="PIRSF005572">
    <property type="entry name" value="NifS"/>
    <property type="match status" value="1"/>
</dbReference>
<dbReference type="PANTHER" id="PTHR11601:SF34">
    <property type="entry name" value="CYSTEINE DESULFURASE"/>
    <property type="match status" value="1"/>
</dbReference>
<comment type="function">
    <text evidence="2">Catalyzes the removal of elemental sulfur atoms from cysteine to produce alanine. Seems to participate in the biosynthesis of the nitrogenase metalloclusters by providing the inorganic sulfur required for the Fe-S core formation.</text>
</comment>
<evidence type="ECO:0000256" key="9">
    <source>
        <dbReference type="ARBA" id="ARBA00023014"/>
    </source>
</evidence>
<keyword evidence="6" id="KW-0479">Metal-binding</keyword>
<dbReference type="AlphaFoldDB" id="A0A060QMC5"/>
<evidence type="ECO:0000313" key="13">
    <source>
        <dbReference type="Proteomes" id="UP000027583"/>
    </source>
</evidence>
<proteinExistence type="inferred from homology"/>
<organism evidence="12 13">
    <name type="scientific">Asaia bogorensis</name>
    <dbReference type="NCBI Taxonomy" id="91915"/>
    <lineage>
        <taxon>Bacteria</taxon>
        <taxon>Pseudomonadati</taxon>
        <taxon>Pseudomonadota</taxon>
        <taxon>Alphaproteobacteria</taxon>
        <taxon>Acetobacterales</taxon>
        <taxon>Acetobacteraceae</taxon>
        <taxon>Asaia</taxon>
    </lineage>
</organism>
<dbReference type="Proteomes" id="UP000027583">
    <property type="component" value="Unassembled WGS sequence"/>
</dbReference>
<evidence type="ECO:0000256" key="1">
    <source>
        <dbReference type="ARBA" id="ARBA00001933"/>
    </source>
</evidence>
<reference evidence="12 13" key="1">
    <citation type="journal article" date="2014" name="Genome Biol. Evol.">
        <title>Acetic acid bacteria genomes reveal functional traits for adaptation to life in insect guts.</title>
        <authorList>
            <person name="Chouaia B."/>
            <person name="Gaiarsa S."/>
            <person name="Crotti E."/>
            <person name="Comandatore F."/>
            <person name="Degli Esposti M."/>
            <person name="Ricci I."/>
            <person name="Alma A."/>
            <person name="Favia G."/>
            <person name="Bandi C."/>
            <person name="Daffonchio D."/>
        </authorList>
    </citation>
    <scope>NUCLEOTIDE SEQUENCE [LARGE SCALE GENOMIC DNA]</scope>
    <source>
        <strain evidence="12 13">SF2.1</strain>
    </source>
</reference>